<dbReference type="GO" id="GO:0016491">
    <property type="term" value="F:oxidoreductase activity"/>
    <property type="evidence" value="ECO:0007669"/>
    <property type="project" value="TreeGrafter"/>
</dbReference>
<dbReference type="Pfam" id="PF13646">
    <property type="entry name" value="HEAT_2"/>
    <property type="match status" value="1"/>
</dbReference>
<dbReference type="InterPro" id="IPR011989">
    <property type="entry name" value="ARM-like"/>
</dbReference>
<protein>
    <submittedName>
        <fullName evidence="1">HEAT repeat domain-containing protein</fullName>
    </submittedName>
</protein>
<accession>A0A7D4BDR2</accession>
<dbReference type="RefSeq" id="WP_173230304.1">
    <property type="nucleotide sequence ID" value="NZ_CP053941.1"/>
</dbReference>
<sequence>MKDPLADATPEVGYQTVEWDLLKPPDERVMPLTHTNRLKLSEMSVRPDGDLTEYSLVDRAGNTYTKSDFDRIPETPDPERLDEVLTAIESSTGKPHRLALAHLAEIAAEAPAACTAAVEPMVGLLGHSPPAVQGEALNVLTMVCESDPELTRSGVDPAVTLLDSATHPLLRSEAVQFLATFAAHDPTAVTSAVPDLAALLRDESTDADVVASILAAVVRAQPDALVDVVPKLELFLETEPERAHTRVLTVIGLLSKEQPEMTVEAVPTAGELLSAEEMPLRSNAAGVLADIAGEYPTKVKPWVPEAIELMDDSDEQVRHNATAILARVAAEHPDAVRPAEEQLLAVLDDDPANTRFNACWALNHINAKHAVDTLREIAAKDPDADVRSVAQLALDNLED</sequence>
<dbReference type="Proteomes" id="UP000505020">
    <property type="component" value="Chromosome"/>
</dbReference>
<proteinExistence type="predicted"/>
<name>A0A7D4BDR2_9EURY</name>
<dbReference type="Gene3D" id="1.25.10.10">
    <property type="entry name" value="Leucine-rich Repeat Variant"/>
    <property type="match status" value="2"/>
</dbReference>
<keyword evidence="2" id="KW-1185">Reference proteome</keyword>
<dbReference type="InterPro" id="IPR016024">
    <property type="entry name" value="ARM-type_fold"/>
</dbReference>
<organism evidence="1 2">
    <name type="scientific">Halorubrum salinarum</name>
    <dbReference type="NCBI Taxonomy" id="2739057"/>
    <lineage>
        <taxon>Archaea</taxon>
        <taxon>Methanobacteriati</taxon>
        <taxon>Methanobacteriota</taxon>
        <taxon>Stenosarchaea group</taxon>
        <taxon>Halobacteria</taxon>
        <taxon>Halobacteriales</taxon>
        <taxon>Haloferacaceae</taxon>
        <taxon>Halorubrum</taxon>
    </lineage>
</organism>
<evidence type="ECO:0000313" key="2">
    <source>
        <dbReference type="Proteomes" id="UP000505020"/>
    </source>
</evidence>
<dbReference type="AlphaFoldDB" id="A0A7D4BDR2"/>
<dbReference type="KEGG" id="hsai:HPS36_11890"/>
<dbReference type="PANTHER" id="PTHR12697">
    <property type="entry name" value="PBS LYASE HEAT-LIKE PROTEIN"/>
    <property type="match status" value="1"/>
</dbReference>
<dbReference type="GeneID" id="55595714"/>
<reference evidence="1 2" key="1">
    <citation type="submission" date="2020-05" db="EMBL/GenBank/DDBJ databases">
        <title>Halorubrum RHB-C sp.nov., an extremely halophilic archaeon isolated from solar salt farm.</title>
        <authorList>
            <person name="Ho H."/>
            <person name="Danganan R.E."/>
            <person name="Dedeles G.R."/>
            <person name="Kim S.-G."/>
        </authorList>
    </citation>
    <scope>NUCLEOTIDE SEQUENCE [LARGE SCALE GENOMIC DNA]</scope>
    <source>
        <strain evidence="1 2">RHB-C</strain>
    </source>
</reference>
<evidence type="ECO:0000313" key="1">
    <source>
        <dbReference type="EMBL" id="QKG93531.1"/>
    </source>
</evidence>
<dbReference type="PANTHER" id="PTHR12697:SF5">
    <property type="entry name" value="DEOXYHYPUSINE HYDROXYLASE"/>
    <property type="match status" value="1"/>
</dbReference>
<dbReference type="EMBL" id="CP053941">
    <property type="protein sequence ID" value="QKG93531.1"/>
    <property type="molecule type" value="Genomic_DNA"/>
</dbReference>
<dbReference type="SUPFAM" id="SSF48371">
    <property type="entry name" value="ARM repeat"/>
    <property type="match status" value="1"/>
</dbReference>
<gene>
    <name evidence="1" type="ORF">HPS36_11890</name>
</gene>